<name>A0ABQ9Z0K3_9CRUS</name>
<dbReference type="EMBL" id="JAOYFB010000002">
    <property type="protein sequence ID" value="KAK4006439.1"/>
    <property type="molecule type" value="Genomic_DNA"/>
</dbReference>
<organism evidence="1 2">
    <name type="scientific">Daphnia magna</name>
    <dbReference type="NCBI Taxonomy" id="35525"/>
    <lineage>
        <taxon>Eukaryota</taxon>
        <taxon>Metazoa</taxon>
        <taxon>Ecdysozoa</taxon>
        <taxon>Arthropoda</taxon>
        <taxon>Crustacea</taxon>
        <taxon>Branchiopoda</taxon>
        <taxon>Diplostraca</taxon>
        <taxon>Cladocera</taxon>
        <taxon>Anomopoda</taxon>
        <taxon>Daphniidae</taxon>
        <taxon>Daphnia</taxon>
    </lineage>
</organism>
<proteinExistence type="predicted"/>
<accession>A0ABQ9Z0K3</accession>
<protein>
    <submittedName>
        <fullName evidence="1">Uncharacterized protein</fullName>
    </submittedName>
</protein>
<comment type="caution">
    <text evidence="1">The sequence shown here is derived from an EMBL/GenBank/DDBJ whole genome shotgun (WGS) entry which is preliminary data.</text>
</comment>
<keyword evidence="2" id="KW-1185">Reference proteome</keyword>
<sequence length="176" mass="19995">MDRLLISRNPNEVDSSSFHNANSLGFKLPIETKEDFIKLDLELGENGQLKSHIWLALSLIGGTNVKDIVRTILRELMARRLQMQYEAAKPAKDKTVFKQHNTLYLFVIELVRSCCAREKLSLPTEKEILKFASLFFTNSADEDGGVQERKKRIALKPAAVVKYLKEVEDGALRGYV</sequence>
<evidence type="ECO:0000313" key="2">
    <source>
        <dbReference type="Proteomes" id="UP001234178"/>
    </source>
</evidence>
<evidence type="ECO:0000313" key="1">
    <source>
        <dbReference type="EMBL" id="KAK4006439.1"/>
    </source>
</evidence>
<reference evidence="1 2" key="1">
    <citation type="journal article" date="2023" name="Nucleic Acids Res.">
        <title>The hologenome of Daphnia magna reveals possible DNA methylation and microbiome-mediated evolution of the host genome.</title>
        <authorList>
            <person name="Chaturvedi A."/>
            <person name="Li X."/>
            <person name="Dhandapani V."/>
            <person name="Marshall H."/>
            <person name="Kissane S."/>
            <person name="Cuenca-Cambronero M."/>
            <person name="Asole G."/>
            <person name="Calvet F."/>
            <person name="Ruiz-Romero M."/>
            <person name="Marangio P."/>
            <person name="Guigo R."/>
            <person name="Rago D."/>
            <person name="Mirbahai L."/>
            <person name="Eastwood N."/>
            <person name="Colbourne J.K."/>
            <person name="Zhou J."/>
            <person name="Mallon E."/>
            <person name="Orsini L."/>
        </authorList>
    </citation>
    <scope>NUCLEOTIDE SEQUENCE [LARGE SCALE GENOMIC DNA]</scope>
    <source>
        <strain evidence="1">LRV0_1</strain>
    </source>
</reference>
<dbReference type="Proteomes" id="UP001234178">
    <property type="component" value="Unassembled WGS sequence"/>
</dbReference>
<gene>
    <name evidence="1" type="ORF">OUZ56_011592</name>
</gene>